<sequence>MGKKKKIQYNALLSKGFQDIFDRETVEVISVSATDLRSGTYDLKGISGVVALTLNDESEGFWHFTNSDSSIETLANNIVTIGDATSEFQTPQNKGTYTTGALEIDISNAILQINQVATNRYDVVVSQSIGQTIVDNREQQNYEKVVDVSLVTPPTTPVTDGRYIVAGLGGLATGAWVGQENNFARWDSASYVFVTAVNGDMVYSANQRAHYIFKDGAWEHMETNLSENITQVAHGFTATDLYAPLYLQSSGTWTQANASNESTLADGVITKITNADNFTITYSGEIHALSHGVALGYHWLGNTDGSTTTTYPTTGINQMIYKAVSDDALIIYNSNYNLVNALGFNPDFATLTNLGGSNTGWYNLITWSAVTAPDVSHIDLDLFLTSPTTNAVITFSVLGTVIRGVDDPNSNDSITLSQVIEEGNVSLADTQFRFVRADQTDVNSALMFQMNFDSGRTWNGTMSSNLLVNYEAGTVFGAGTLHTDTANQEIVVSIDTVNWRDQGVIQGSTGGIATKSIGAHANEIAWIDFENETVDLHAEATVIGRFSKIGTRLSAGEYGSWTAPTSTDWLFDATYWTNLIAEKRLTSDDTTLNPSSSITLSAIDNGGTNVATMTGFDAAHRGLRFTTSSGTRGLAITFANCLFQRIQFTMTFGTATSSGGTTQDYEIVDTNNNQLMSFDIPASNNDVGDVNTFVFEFTSGNGDTQVILRKRSTGTSQTVYLFNYSLTVFVDEPALEANTVLQLDSPMRGFLPPRIIPTTSANHPEGTIALNGLADNRPIIYDGEDWAYFNTTRINFSSVDTGQFFFAEGNTLADSGWTGSNMVRWVNTLNHQGFPEVIRITQTGGTVTAKAPNNTQALWDTARANGFRVDFRMMFGATHDGQIWADIEPNNTSWGSNGRFEFNVTVTTGQLQITMINTGGNTTFDIDRDVMHTISMICPPNSDVAEIHLEGSKIGEVTYGGGGTTDRGTFFYIPPGNAVNDMSIQSVTMYTMDTSDLDVTLDKKAITTGLRYNVPNVNSAIILRVPKGLYDFGNTFTIVNGSTEPCIVKGLDDDHQLFGGVSEYEVLPQKEVTFTETGFPRGNVWAVEGGKTVINHDDNTSTGNTLILTIDGSGNITGRHGTYLGAVTTTRVTTGQYSINAGTVLFDDATSVIATPKHTAGQQMTCNYGVSIGNIIVDVLQAGTAVNDGFSVEIYW</sequence>
<dbReference type="Proteomes" id="UP000318833">
    <property type="component" value="Unassembled WGS sequence"/>
</dbReference>
<dbReference type="RefSeq" id="WP_143915220.1">
    <property type="nucleotide sequence ID" value="NZ_CANMXV010000003.1"/>
</dbReference>
<dbReference type="EMBL" id="VLNR01000002">
    <property type="protein sequence ID" value="TSE11296.1"/>
    <property type="molecule type" value="Genomic_DNA"/>
</dbReference>
<dbReference type="InterPro" id="IPR021251">
    <property type="entry name" value="DUF2793"/>
</dbReference>
<comment type="caution">
    <text evidence="1">The sequence shown here is derived from an EMBL/GenBank/DDBJ whole genome shotgun (WGS) entry which is preliminary data.</text>
</comment>
<reference evidence="1 2" key="1">
    <citation type="submission" date="2019-07" db="EMBL/GenBank/DDBJ databases">
        <title>The draft genome sequence of Aquimarina algiphila M91.</title>
        <authorList>
            <person name="Meng X."/>
        </authorList>
    </citation>
    <scope>NUCLEOTIDE SEQUENCE [LARGE SCALE GENOMIC DNA]</scope>
    <source>
        <strain evidence="1 2">M91</strain>
    </source>
</reference>
<organism evidence="1 2">
    <name type="scientific">Aquimarina algiphila</name>
    <dbReference type="NCBI Taxonomy" id="2047982"/>
    <lineage>
        <taxon>Bacteria</taxon>
        <taxon>Pseudomonadati</taxon>
        <taxon>Bacteroidota</taxon>
        <taxon>Flavobacteriia</taxon>
        <taxon>Flavobacteriales</taxon>
        <taxon>Flavobacteriaceae</taxon>
        <taxon>Aquimarina</taxon>
    </lineage>
</organism>
<dbReference type="AlphaFoldDB" id="A0A554VRM7"/>
<dbReference type="Pfam" id="PF10983">
    <property type="entry name" value="DUF2793"/>
    <property type="match status" value="1"/>
</dbReference>
<accession>A0A554VRM7</accession>
<evidence type="ECO:0000313" key="2">
    <source>
        <dbReference type="Proteomes" id="UP000318833"/>
    </source>
</evidence>
<name>A0A554VRM7_9FLAO</name>
<protein>
    <submittedName>
        <fullName evidence="1">DUF2793 domain-containing protein</fullName>
    </submittedName>
</protein>
<proteinExistence type="predicted"/>
<evidence type="ECO:0000313" key="1">
    <source>
        <dbReference type="EMBL" id="TSE11296.1"/>
    </source>
</evidence>
<gene>
    <name evidence="1" type="ORF">FOF46_01310</name>
</gene>
<keyword evidence="2" id="KW-1185">Reference proteome</keyword>